<evidence type="ECO:0008006" key="6">
    <source>
        <dbReference type="Google" id="ProtNLM"/>
    </source>
</evidence>
<comment type="caution">
    <text evidence="4">The sequence shown here is derived from an EMBL/GenBank/DDBJ whole genome shotgun (WGS) entry which is preliminary data.</text>
</comment>
<dbReference type="Gene3D" id="3.40.50.300">
    <property type="entry name" value="P-loop containing nucleotide triphosphate hydrolases"/>
    <property type="match status" value="1"/>
</dbReference>
<feature type="compositionally biased region" description="Polar residues" evidence="1">
    <location>
        <begin position="1047"/>
        <end position="1058"/>
    </location>
</feature>
<feature type="compositionally biased region" description="Low complexity" evidence="1">
    <location>
        <begin position="144"/>
        <end position="157"/>
    </location>
</feature>
<keyword evidence="5" id="KW-1185">Reference proteome</keyword>
<dbReference type="OrthoDB" id="3598281at2759"/>
<dbReference type="Pfam" id="PF24564">
    <property type="entry name" value="DUF7605"/>
    <property type="match status" value="1"/>
</dbReference>
<evidence type="ECO:0000313" key="4">
    <source>
        <dbReference type="EMBL" id="KKK18490.1"/>
    </source>
</evidence>
<organism evidence="4 5">
    <name type="scientific">Aspergillus rambellii</name>
    <dbReference type="NCBI Taxonomy" id="308745"/>
    <lineage>
        <taxon>Eukaryota</taxon>
        <taxon>Fungi</taxon>
        <taxon>Dikarya</taxon>
        <taxon>Ascomycota</taxon>
        <taxon>Pezizomycotina</taxon>
        <taxon>Eurotiomycetes</taxon>
        <taxon>Eurotiomycetidae</taxon>
        <taxon>Eurotiales</taxon>
        <taxon>Aspergillaceae</taxon>
        <taxon>Aspergillus</taxon>
        <taxon>Aspergillus subgen. Nidulantes</taxon>
    </lineage>
</organism>
<accession>A0A0F8WL83</accession>
<gene>
    <name evidence="4" type="ORF">ARAM_001902</name>
</gene>
<dbReference type="PANTHER" id="PTHR36681">
    <property type="entry name" value="NUCLEAR GTPASE, GERMINAL CENTER-ASSOCIATED, TANDEM DUPLICATE 3"/>
    <property type="match status" value="1"/>
</dbReference>
<evidence type="ECO:0000313" key="5">
    <source>
        <dbReference type="Proteomes" id="UP000034291"/>
    </source>
</evidence>
<evidence type="ECO:0000259" key="2">
    <source>
        <dbReference type="Pfam" id="PF00350"/>
    </source>
</evidence>
<sequence>MTHVPVISGASSPSPPPADNITSRPHTPEVRHIVPSTEFTFSPSGPGFNFAFTPPSREIMTPGSDTTNTRFGPLLVPSVSRESTTSDTRARLSAVDRGSSLRQENNGAPETPRPTVERSNLSPNLNIATYRDLHNATPTPSPQPTSSSGPSQESLSSRLESVALGFRNLAVRSQESTVITRSPLSSHLESVALGFRNLAIRNEEVPSIQGHEEEQGDNTSDSWSDASSGEESDEYHVSQEKLPDAPIYNVRLQRAVKEVRSQLLHLSNTMGRCGLAHDQTTDISALYEQVQMMSKFDYPATRTVGLIGDSGVGKSSLVNALLDQSGLSRSSGNGTACTSVVTEFRNVDERHQRPYTVEADFMGTDEIRELLRELVRCFRRVHTEARSEIVGGNEWDLAQSSSVRAWAALEALFSSEPGFSEEFLSNEEPDAENIILTQLKEWIQDVLSHKPGGPDAIQYSFTAQDAHECKDSLDMLTMGPYHPGGRAIWPFVKMIRVFLKSPILRTGLVIADLPGLRDSNYVRVRATERYLRHSCEEVFIVCKITRCDSDVSIQEIIDKCTPDQQIRIVCTQSETVDAEETIRDRAAPRGTIEQIQQLLANIRTLERSLRKMEKSQSRNAVGTELWRLAKREAKRLKKLLIETRNRDANQKLSKKYNRVVKVFCVSSQLYTKHRADGRQQASEYIDLSGILELRQYCQLVPAQAQFQATSAFLENSVPALLKSLDQWILAGSNRVTVERAQTLRRALDEARATITSRLTSRNSCMRPVQAGLANQLREFITRPIRDSERRWNAEATRVSRNWETIHHDTYAAFCRKYGVHQSRDSTIRYWNNEILQGAQDELLHNWESLLQLLRQQQSTTETRVTGIFESVCDTLEEHVHLAPEAMENLLDSIDAHQRCINVSISSCFDDIIASSTRISWDASDGHSDISYMADIMRPAYDICNLESGRGSHDRRKRNMDQHLRHSQIFLKLATRIQVEYDSMTNTLFDDLKQRLEAEVQNITRDLGVAIAVEGEVTEASRVPALADEMREKIARIEECLDEAQTLVKESSQRRSQQRGGLEIDTGEFSTPGTARGEGLMYYS</sequence>
<feature type="region of interest" description="Disordered" evidence="1">
    <location>
        <begin position="206"/>
        <end position="240"/>
    </location>
</feature>
<dbReference type="AlphaFoldDB" id="A0A0F8WL83"/>
<proteinExistence type="predicted"/>
<dbReference type="EMBL" id="JZBS01002491">
    <property type="protein sequence ID" value="KKK18490.1"/>
    <property type="molecule type" value="Genomic_DNA"/>
</dbReference>
<protein>
    <recommendedName>
        <fullName evidence="6">G domain-containing protein</fullName>
    </recommendedName>
</protein>
<dbReference type="InterPro" id="IPR056024">
    <property type="entry name" value="DUF7605"/>
</dbReference>
<dbReference type="CDD" id="cd00882">
    <property type="entry name" value="Ras_like_GTPase"/>
    <property type="match status" value="1"/>
</dbReference>
<feature type="domain" description="DUF7605" evidence="3">
    <location>
        <begin position="788"/>
        <end position="969"/>
    </location>
</feature>
<dbReference type="PANTHER" id="PTHR36681:SF3">
    <property type="entry name" value="NUCLEAR GTPASE, GERMINAL CENTER-ASSOCIATED, TANDEM DUPLICATE 3"/>
    <property type="match status" value="1"/>
</dbReference>
<reference evidence="4 5" key="1">
    <citation type="submission" date="2015-02" db="EMBL/GenBank/DDBJ databases">
        <title>Draft Genome Sequences of Two Closely-Related Aflatoxigenic Aspergillus Species Obtained from the Cote d'Ivoire.</title>
        <authorList>
            <person name="Moore G.G."/>
            <person name="Beltz S.B."/>
            <person name="Mack B.M."/>
        </authorList>
    </citation>
    <scope>NUCLEOTIDE SEQUENCE [LARGE SCALE GENOMIC DNA]</scope>
    <source>
        <strain evidence="4 5">SRRC1468</strain>
    </source>
</reference>
<feature type="region of interest" description="Disordered" evidence="1">
    <location>
        <begin position="133"/>
        <end position="158"/>
    </location>
</feature>
<evidence type="ECO:0000256" key="1">
    <source>
        <dbReference type="SAM" id="MobiDB-lite"/>
    </source>
</evidence>
<dbReference type="InterPro" id="IPR045063">
    <property type="entry name" value="Dynamin_N"/>
</dbReference>
<dbReference type="InterPro" id="IPR027417">
    <property type="entry name" value="P-loop_NTPase"/>
</dbReference>
<evidence type="ECO:0000259" key="3">
    <source>
        <dbReference type="Pfam" id="PF24564"/>
    </source>
</evidence>
<feature type="domain" description="Dynamin N-terminal" evidence="2">
    <location>
        <begin position="304"/>
        <end position="568"/>
    </location>
</feature>
<feature type="compositionally biased region" description="Polar residues" evidence="1">
    <location>
        <begin position="217"/>
        <end position="227"/>
    </location>
</feature>
<feature type="region of interest" description="Disordered" evidence="1">
    <location>
        <begin position="1"/>
        <end position="121"/>
    </location>
</feature>
<dbReference type="SUPFAM" id="SSF52540">
    <property type="entry name" value="P-loop containing nucleoside triphosphate hydrolases"/>
    <property type="match status" value="1"/>
</dbReference>
<feature type="region of interest" description="Disordered" evidence="1">
    <location>
        <begin position="1047"/>
        <end position="1083"/>
    </location>
</feature>
<dbReference type="Pfam" id="PF00350">
    <property type="entry name" value="Dynamin_N"/>
    <property type="match status" value="1"/>
</dbReference>
<name>A0A0F8WL83_9EURO</name>
<dbReference type="Proteomes" id="UP000034291">
    <property type="component" value="Unassembled WGS sequence"/>
</dbReference>
<dbReference type="STRING" id="308745.A0A0F8WL83"/>